<evidence type="ECO:0000256" key="7">
    <source>
        <dbReference type="ARBA" id="ARBA00022989"/>
    </source>
</evidence>
<keyword evidence="4" id="KW-1003">Cell membrane</keyword>
<keyword evidence="9 10" id="KW-0472">Membrane</keyword>
<evidence type="ECO:0000259" key="11">
    <source>
        <dbReference type="Pfam" id="PF02355"/>
    </source>
</evidence>
<dbReference type="EMBL" id="LNQE01000861">
    <property type="protein sequence ID" value="KUG24131.1"/>
    <property type="molecule type" value="Genomic_DNA"/>
</dbReference>
<keyword evidence="3" id="KW-0813">Transport</keyword>
<dbReference type="Pfam" id="PF02355">
    <property type="entry name" value="SecD_SecF_C"/>
    <property type="match status" value="1"/>
</dbReference>
<dbReference type="HAMAP" id="MF_01464_B">
    <property type="entry name" value="SecF_B"/>
    <property type="match status" value="1"/>
</dbReference>
<sequence length="304" mass="33666">MSMELIKPGVNIDFVGKMKYAIVFSAILILIGIGSIIYHGGFNLGIDFAGGSIIQVKFSKNVSADQIRSALKSTKLENSTIQQFGVNEFLIRTHESFSDQKMLAANVEQPLSTAFSNDFEIRRVEVVGSKVSADFSRKAIIAVIFSWLAILIYVTWRFEFRYAAGGILALVHDTLIVTGAVSVMNIEFTINILAVLVFVIGFSINDTIVTLDRIREIVKRNTKQKLGDIINLAINETLSRTILTSLTVFFTVLALYIFGGAVIRDFAFALLIGTVVGTYSTIYIACTSVLLFENLQFSKMKRKN</sequence>
<evidence type="ECO:0000256" key="9">
    <source>
        <dbReference type="ARBA" id="ARBA00023136"/>
    </source>
</evidence>
<dbReference type="PANTHER" id="PTHR30081">
    <property type="entry name" value="PROTEIN-EXPORT MEMBRANE PROTEIN SEC"/>
    <property type="match status" value="1"/>
</dbReference>
<dbReference type="PANTHER" id="PTHR30081:SF8">
    <property type="entry name" value="PROTEIN TRANSLOCASE SUBUNIT SECF"/>
    <property type="match status" value="1"/>
</dbReference>
<evidence type="ECO:0000256" key="10">
    <source>
        <dbReference type="SAM" id="Phobius"/>
    </source>
</evidence>
<organism evidence="12">
    <name type="scientific">hydrocarbon metagenome</name>
    <dbReference type="NCBI Taxonomy" id="938273"/>
    <lineage>
        <taxon>unclassified sequences</taxon>
        <taxon>metagenomes</taxon>
        <taxon>ecological metagenomes</taxon>
    </lineage>
</organism>
<reference evidence="12" key="1">
    <citation type="journal article" date="2015" name="Proc. Natl. Acad. Sci. U.S.A.">
        <title>Networks of energetic and metabolic interactions define dynamics in microbial communities.</title>
        <authorList>
            <person name="Embree M."/>
            <person name="Liu J.K."/>
            <person name="Al-Bassam M.M."/>
            <person name="Zengler K."/>
        </authorList>
    </citation>
    <scope>NUCLEOTIDE SEQUENCE</scope>
</reference>
<keyword evidence="8" id="KW-0811">Translocation</keyword>
<feature type="transmembrane region" description="Helical" evidence="10">
    <location>
        <begin position="139"/>
        <end position="156"/>
    </location>
</feature>
<evidence type="ECO:0000313" key="12">
    <source>
        <dbReference type="EMBL" id="KUG24131.1"/>
    </source>
</evidence>
<evidence type="ECO:0000256" key="3">
    <source>
        <dbReference type="ARBA" id="ARBA00022448"/>
    </source>
</evidence>
<feature type="domain" description="Protein export membrane protein SecD/SecF C-terminal" evidence="11">
    <location>
        <begin position="113"/>
        <end position="292"/>
    </location>
</feature>
<dbReference type="NCBIfam" id="TIGR00966">
    <property type="entry name" value="transloc_SecF"/>
    <property type="match status" value="1"/>
</dbReference>
<keyword evidence="7 10" id="KW-1133">Transmembrane helix</keyword>
<evidence type="ECO:0000256" key="8">
    <source>
        <dbReference type="ARBA" id="ARBA00023010"/>
    </source>
</evidence>
<dbReference type="InterPro" id="IPR048634">
    <property type="entry name" value="SecD_SecF_C"/>
</dbReference>
<comment type="caution">
    <text evidence="12">The sequence shown here is derived from an EMBL/GenBank/DDBJ whole genome shotgun (WGS) entry which is preliminary data.</text>
</comment>
<protein>
    <recommendedName>
        <fullName evidence="2">Protein translocase subunit SecF</fullName>
    </recommendedName>
</protein>
<gene>
    <name evidence="12" type="ORF">ASZ90_006072</name>
</gene>
<feature type="transmembrane region" description="Helical" evidence="10">
    <location>
        <begin position="190"/>
        <end position="211"/>
    </location>
</feature>
<feature type="transmembrane region" description="Helical" evidence="10">
    <location>
        <begin position="163"/>
        <end position="184"/>
    </location>
</feature>
<accession>A0A0W8FV48</accession>
<evidence type="ECO:0000256" key="5">
    <source>
        <dbReference type="ARBA" id="ARBA00022692"/>
    </source>
</evidence>
<dbReference type="Gene3D" id="1.20.1640.10">
    <property type="entry name" value="Multidrug efflux transporter AcrB transmembrane domain"/>
    <property type="match status" value="1"/>
</dbReference>
<dbReference type="InterPro" id="IPR022646">
    <property type="entry name" value="SecD/SecF_CS"/>
</dbReference>
<dbReference type="PRINTS" id="PR01755">
    <property type="entry name" value="SECFTRNLCASE"/>
</dbReference>
<feature type="transmembrane region" description="Helical" evidence="10">
    <location>
        <begin position="269"/>
        <end position="292"/>
    </location>
</feature>
<dbReference type="InterPro" id="IPR022645">
    <property type="entry name" value="SecD/SecF_bac"/>
</dbReference>
<dbReference type="GO" id="GO:0005886">
    <property type="term" value="C:plasma membrane"/>
    <property type="evidence" value="ECO:0007669"/>
    <property type="project" value="UniProtKB-SubCell"/>
</dbReference>
<dbReference type="AlphaFoldDB" id="A0A0W8FV48"/>
<name>A0A0W8FV48_9ZZZZ</name>
<dbReference type="InterPro" id="IPR055344">
    <property type="entry name" value="SecD_SecF_C_bact"/>
</dbReference>
<keyword evidence="6" id="KW-0653">Protein transport</keyword>
<evidence type="ECO:0000256" key="1">
    <source>
        <dbReference type="ARBA" id="ARBA00004651"/>
    </source>
</evidence>
<keyword evidence="5 10" id="KW-0812">Transmembrane</keyword>
<comment type="subcellular location">
    <subcellularLocation>
        <location evidence="1">Cell membrane</location>
        <topology evidence="1">Multi-pass membrane protein</topology>
    </subcellularLocation>
</comment>
<dbReference type="GO" id="GO:0015450">
    <property type="term" value="F:protein-transporting ATPase activity"/>
    <property type="evidence" value="ECO:0007669"/>
    <property type="project" value="InterPro"/>
</dbReference>
<feature type="transmembrane region" description="Helical" evidence="10">
    <location>
        <begin position="20"/>
        <end position="38"/>
    </location>
</feature>
<feature type="transmembrane region" description="Helical" evidence="10">
    <location>
        <begin position="242"/>
        <end position="263"/>
    </location>
</feature>
<evidence type="ECO:0000256" key="6">
    <source>
        <dbReference type="ARBA" id="ARBA00022927"/>
    </source>
</evidence>
<dbReference type="InterPro" id="IPR022813">
    <property type="entry name" value="SecD/SecF_arch_bac"/>
</dbReference>
<evidence type="ECO:0000256" key="2">
    <source>
        <dbReference type="ARBA" id="ARBA00015792"/>
    </source>
</evidence>
<evidence type="ECO:0000256" key="4">
    <source>
        <dbReference type="ARBA" id="ARBA00022475"/>
    </source>
</evidence>
<dbReference type="SUPFAM" id="SSF82866">
    <property type="entry name" value="Multidrug efflux transporter AcrB transmembrane domain"/>
    <property type="match status" value="1"/>
</dbReference>
<dbReference type="InterPro" id="IPR005665">
    <property type="entry name" value="SecF_bac"/>
</dbReference>
<proteinExistence type="inferred from homology"/>
<dbReference type="GO" id="GO:0006886">
    <property type="term" value="P:intracellular protein transport"/>
    <property type="evidence" value="ECO:0007669"/>
    <property type="project" value="InterPro"/>
</dbReference>
<dbReference type="Pfam" id="PF07549">
    <property type="entry name" value="Sec_GG"/>
    <property type="match status" value="1"/>
</dbReference>
<dbReference type="NCBIfam" id="TIGR00916">
    <property type="entry name" value="2A0604s01"/>
    <property type="match status" value="1"/>
</dbReference>